<sequence>MTLRPETCSREYREGKVSRRRSYKCRGCGVKFQVDTLKAVPVSKRICQICNARDYGSA</sequence>
<comment type="caution">
    <text evidence="1">The sequence shown here is derived from an EMBL/GenBank/DDBJ whole genome shotgun (WGS) entry which is preliminary data.</text>
</comment>
<protein>
    <submittedName>
        <fullName evidence="1">Uncharacterized protein</fullName>
    </submittedName>
</protein>
<gene>
    <name evidence="1" type="ORF">LCGC14_1928140</name>
</gene>
<proteinExistence type="predicted"/>
<dbReference type="EMBL" id="LAZR01020662">
    <property type="protein sequence ID" value="KKL88098.1"/>
    <property type="molecule type" value="Genomic_DNA"/>
</dbReference>
<accession>A0A0F9FPB1</accession>
<dbReference type="AlphaFoldDB" id="A0A0F9FPB1"/>
<evidence type="ECO:0000313" key="1">
    <source>
        <dbReference type="EMBL" id="KKL88098.1"/>
    </source>
</evidence>
<name>A0A0F9FPB1_9ZZZZ</name>
<organism evidence="1">
    <name type="scientific">marine sediment metagenome</name>
    <dbReference type="NCBI Taxonomy" id="412755"/>
    <lineage>
        <taxon>unclassified sequences</taxon>
        <taxon>metagenomes</taxon>
        <taxon>ecological metagenomes</taxon>
    </lineage>
</organism>
<reference evidence="1" key="1">
    <citation type="journal article" date="2015" name="Nature">
        <title>Complex archaea that bridge the gap between prokaryotes and eukaryotes.</title>
        <authorList>
            <person name="Spang A."/>
            <person name="Saw J.H."/>
            <person name="Jorgensen S.L."/>
            <person name="Zaremba-Niedzwiedzka K."/>
            <person name="Martijn J."/>
            <person name="Lind A.E."/>
            <person name="van Eijk R."/>
            <person name="Schleper C."/>
            <person name="Guy L."/>
            <person name="Ettema T.J."/>
        </authorList>
    </citation>
    <scope>NUCLEOTIDE SEQUENCE</scope>
</reference>